<dbReference type="EMBL" id="JBHLTS010000021">
    <property type="protein sequence ID" value="MFC0514610.1"/>
    <property type="molecule type" value="Genomic_DNA"/>
</dbReference>
<dbReference type="RefSeq" id="WP_377022454.1">
    <property type="nucleotide sequence ID" value="NZ_JBHLTS010000021.1"/>
</dbReference>
<comment type="caution">
    <text evidence="1">The sequence shown here is derived from an EMBL/GenBank/DDBJ whole genome shotgun (WGS) entry which is preliminary data.</text>
</comment>
<dbReference type="Proteomes" id="UP001589828">
    <property type="component" value="Unassembled WGS sequence"/>
</dbReference>
<evidence type="ECO:0000313" key="2">
    <source>
        <dbReference type="Proteomes" id="UP001589828"/>
    </source>
</evidence>
<organism evidence="1 2">
    <name type="scientific">Mucilaginibacter angelicae</name>
    <dbReference type="NCBI Taxonomy" id="869718"/>
    <lineage>
        <taxon>Bacteria</taxon>
        <taxon>Pseudomonadati</taxon>
        <taxon>Bacteroidota</taxon>
        <taxon>Sphingobacteriia</taxon>
        <taxon>Sphingobacteriales</taxon>
        <taxon>Sphingobacteriaceae</taxon>
        <taxon>Mucilaginibacter</taxon>
    </lineage>
</organism>
<proteinExistence type="predicted"/>
<evidence type="ECO:0000313" key="1">
    <source>
        <dbReference type="EMBL" id="MFC0514610.1"/>
    </source>
</evidence>
<name>A0ABV6L545_9SPHI</name>
<keyword evidence="2" id="KW-1185">Reference proteome</keyword>
<protein>
    <submittedName>
        <fullName evidence="1">Uncharacterized protein</fullName>
    </submittedName>
</protein>
<accession>A0ABV6L545</accession>
<gene>
    <name evidence="1" type="ORF">ACFFGT_10375</name>
</gene>
<sequence length="86" mass="9839">MNMEGAIIKEQGVTFAIVIVKPHIINNSNECSEARAAFQRYFPEMPIILMAQDQNGRPTYQGRKDIVAFLANVHPSRIPWKQYTFS</sequence>
<reference evidence="1 2" key="1">
    <citation type="submission" date="2024-09" db="EMBL/GenBank/DDBJ databases">
        <authorList>
            <person name="Sun Q."/>
            <person name="Mori K."/>
        </authorList>
    </citation>
    <scope>NUCLEOTIDE SEQUENCE [LARGE SCALE GENOMIC DNA]</scope>
    <source>
        <strain evidence="1 2">NCAIM B.02415</strain>
    </source>
</reference>